<sequence>MSDFIDKAQHKAEEIAGEAKEHIGSATGDDEMRGRGAAEKAKANAHQAADTVSDVASGVADSATKAASSIADSAAATASDAADTAADLVDRASAKAREVDVDAVVDTATSPRTLAVVTAVVGAVLAAVLISRNRRRRSPHLVRESKRAARAIARSTGSKPIFGR</sequence>
<evidence type="ECO:0000259" key="4">
    <source>
        <dbReference type="Pfam" id="PF05532"/>
    </source>
</evidence>
<feature type="transmembrane region" description="Helical" evidence="3">
    <location>
        <begin position="113"/>
        <end position="130"/>
    </location>
</feature>
<dbReference type="SUPFAM" id="SSF69047">
    <property type="entry name" value="Hypothetical protein YjbJ"/>
    <property type="match status" value="1"/>
</dbReference>
<feature type="compositionally biased region" description="Basic and acidic residues" evidence="2">
    <location>
        <begin position="30"/>
        <end position="42"/>
    </location>
</feature>
<feature type="compositionally biased region" description="Basic and acidic residues" evidence="2">
    <location>
        <begin position="1"/>
        <end position="23"/>
    </location>
</feature>
<dbReference type="Proteomes" id="UP000077519">
    <property type="component" value="Unassembled WGS sequence"/>
</dbReference>
<organism evidence="5 6">
    <name type="scientific">Rhodococcoides kyotonense</name>
    <dbReference type="NCBI Taxonomy" id="398843"/>
    <lineage>
        <taxon>Bacteria</taxon>
        <taxon>Bacillati</taxon>
        <taxon>Actinomycetota</taxon>
        <taxon>Actinomycetes</taxon>
        <taxon>Mycobacteriales</taxon>
        <taxon>Nocardiaceae</taxon>
        <taxon>Rhodococcoides</taxon>
    </lineage>
</organism>
<keyword evidence="3" id="KW-1133">Transmembrane helix</keyword>
<gene>
    <name evidence="5" type="ORF">A3K89_12620</name>
</gene>
<accession>A0A177Y7E5</accession>
<evidence type="ECO:0000256" key="3">
    <source>
        <dbReference type="SAM" id="Phobius"/>
    </source>
</evidence>
<evidence type="ECO:0000313" key="5">
    <source>
        <dbReference type="EMBL" id="OAK51424.1"/>
    </source>
</evidence>
<comment type="similarity">
    <text evidence="1">Belongs to the UPF0337 (CsbD) family.</text>
</comment>
<evidence type="ECO:0000256" key="2">
    <source>
        <dbReference type="SAM" id="MobiDB-lite"/>
    </source>
</evidence>
<keyword evidence="6" id="KW-1185">Reference proteome</keyword>
<dbReference type="InterPro" id="IPR008462">
    <property type="entry name" value="CsbD"/>
</dbReference>
<evidence type="ECO:0000256" key="1">
    <source>
        <dbReference type="ARBA" id="ARBA00009129"/>
    </source>
</evidence>
<comment type="caution">
    <text evidence="5">The sequence shown here is derived from an EMBL/GenBank/DDBJ whole genome shotgun (WGS) entry which is preliminary data.</text>
</comment>
<dbReference type="EMBL" id="LVHI01000039">
    <property type="protein sequence ID" value="OAK51424.1"/>
    <property type="molecule type" value="Genomic_DNA"/>
</dbReference>
<keyword evidence="3" id="KW-0812">Transmembrane</keyword>
<reference evidence="5 6" key="1">
    <citation type="submission" date="2016-03" db="EMBL/GenBank/DDBJ databases">
        <title>Genome sequence of Rhodococcus kyotonensis KB10.</title>
        <authorList>
            <person name="Jeong H."/>
            <person name="Hong C.E."/>
            <person name="Jo S.H."/>
            <person name="Park J.M."/>
        </authorList>
    </citation>
    <scope>NUCLEOTIDE SEQUENCE [LARGE SCALE GENOMIC DNA]</scope>
    <source>
        <strain evidence="5 6">KB10</strain>
    </source>
</reference>
<feature type="region of interest" description="Disordered" evidence="2">
    <location>
        <begin position="136"/>
        <end position="164"/>
    </location>
</feature>
<dbReference type="AlphaFoldDB" id="A0A177Y7E5"/>
<feature type="region of interest" description="Disordered" evidence="2">
    <location>
        <begin position="1"/>
        <end position="51"/>
    </location>
</feature>
<protein>
    <recommendedName>
        <fullName evidence="4">CsbD-like domain-containing protein</fullName>
    </recommendedName>
</protein>
<dbReference type="InterPro" id="IPR036629">
    <property type="entry name" value="YjbJ_sf"/>
</dbReference>
<keyword evidence="3" id="KW-0472">Membrane</keyword>
<dbReference type="Pfam" id="PF05532">
    <property type="entry name" value="CsbD"/>
    <property type="match status" value="1"/>
</dbReference>
<dbReference type="RefSeq" id="WP_068431420.1">
    <property type="nucleotide sequence ID" value="NZ_LVHI01000039.1"/>
</dbReference>
<evidence type="ECO:0000313" key="6">
    <source>
        <dbReference type="Proteomes" id="UP000077519"/>
    </source>
</evidence>
<name>A0A177Y7E5_9NOCA</name>
<proteinExistence type="inferred from homology"/>
<feature type="domain" description="CsbD-like" evidence="4">
    <location>
        <begin position="6"/>
        <end position="56"/>
    </location>
</feature>